<protein>
    <submittedName>
        <fullName evidence="2">Uncharacterized protein</fullName>
    </submittedName>
</protein>
<organism evidence="2 3">
    <name type="scientific">Bifidobacterium gallicum DSM 20093 = LMG 11596</name>
    <dbReference type="NCBI Taxonomy" id="561180"/>
    <lineage>
        <taxon>Bacteria</taxon>
        <taxon>Bacillati</taxon>
        <taxon>Actinomycetota</taxon>
        <taxon>Actinomycetes</taxon>
        <taxon>Bifidobacteriales</taxon>
        <taxon>Bifidobacteriaceae</taxon>
        <taxon>Bifidobacterium</taxon>
    </lineage>
</organism>
<proteinExistence type="predicted"/>
<feature type="region of interest" description="Disordered" evidence="1">
    <location>
        <begin position="19"/>
        <end position="44"/>
    </location>
</feature>
<dbReference type="EMBL" id="ABXB03000003">
    <property type="protein sequence ID" value="EFA22508.1"/>
    <property type="molecule type" value="Genomic_DNA"/>
</dbReference>
<accession>D1NUK7</accession>
<dbReference type="Proteomes" id="UP000003656">
    <property type="component" value="Unassembled WGS sequence"/>
</dbReference>
<comment type="caution">
    <text evidence="2">The sequence shown here is derived from an EMBL/GenBank/DDBJ whole genome shotgun (WGS) entry which is preliminary data.</text>
</comment>
<dbReference type="AlphaFoldDB" id="D1NUK7"/>
<feature type="compositionally biased region" description="Acidic residues" evidence="1">
    <location>
        <begin position="22"/>
        <end position="35"/>
    </location>
</feature>
<evidence type="ECO:0000256" key="1">
    <source>
        <dbReference type="SAM" id="MobiDB-lite"/>
    </source>
</evidence>
<evidence type="ECO:0000313" key="2">
    <source>
        <dbReference type="EMBL" id="EFA22508.1"/>
    </source>
</evidence>
<gene>
    <name evidence="2" type="ORF">BIFGAL_03532</name>
</gene>
<evidence type="ECO:0000313" key="3">
    <source>
        <dbReference type="Proteomes" id="UP000003656"/>
    </source>
</evidence>
<sequence length="44" mass="4521">MEVADDVAAVAAEPSKSAVLAEEAEEAEVSEEEVVTEVGWSASV</sequence>
<name>D1NUK7_9BIFI</name>
<reference evidence="2 3" key="1">
    <citation type="submission" date="2009-11" db="EMBL/GenBank/DDBJ databases">
        <authorList>
            <person name="Weinstock G."/>
            <person name="Sodergren E."/>
            <person name="Clifton S."/>
            <person name="Fulton L."/>
            <person name="Fulton B."/>
            <person name="Courtney L."/>
            <person name="Fronick C."/>
            <person name="Harrison M."/>
            <person name="Strong C."/>
            <person name="Farmer C."/>
            <person name="Delahaunty K."/>
            <person name="Markovic C."/>
            <person name="Hall O."/>
            <person name="Minx P."/>
            <person name="Tomlinson C."/>
            <person name="Mitreva M."/>
            <person name="Nelson J."/>
            <person name="Hou S."/>
            <person name="Wollam A."/>
            <person name="Pepin K.H."/>
            <person name="Johnson M."/>
            <person name="Bhonagiri V."/>
            <person name="Nash W.E."/>
            <person name="Warren W."/>
            <person name="Chinwalla A."/>
            <person name="Mardis E.R."/>
            <person name="Wilson R.K."/>
        </authorList>
    </citation>
    <scope>NUCLEOTIDE SEQUENCE [LARGE SCALE GENOMIC DNA]</scope>
    <source>
        <strain evidence="2 3">DSM 20093</strain>
    </source>
</reference>